<evidence type="ECO:0000313" key="4">
    <source>
        <dbReference type="Proteomes" id="UP001270362"/>
    </source>
</evidence>
<protein>
    <recommendedName>
        <fullName evidence="2">2EXR domain-containing protein</fullName>
    </recommendedName>
</protein>
<sequence length="639" mass="72065">PPTHPPCFFLQDSTTNRRTSTTASCQTAHNSKNQHHCFLPDSGTTNRKPAPLQPSQLLLRFSCQTAQHLGKPAPLQPSERLSLSFAILSHSITSCSLIHLSSHLCSRPPHPHQTRRLRQLFLANMSTSTAMASTSMESATSPYLQRNYSSRHVLSTTGENRHAWSRVIGEAKDLVSCYQAPEHFPGYHDIKDPAAEQLTFEQMRAAKAKGPAGRRPMDRRERKLLFRQLKQTPRPRVFHLFPRLPQELQDMIWKLTVPAQAIKTVLLHDWESRPLIFFPSKSILHFADINLYRICHRSRALAISTHGHPQRNGFPFNPKTDVVELPVDEFVVHCNKSNTPLFELSAEGRLVVHDSDVSADSGSFFLCRRQQDMFVSSTVLSRVTSLALTFASEDEAPAFHTSLDSRDGREAPTAMVANYRDTLRAVAAELPGLRSLAITMAQPDDCGYIRPVDTDYCRTVFYRRYSTAAYAVYECKRLALLDALDTLVLVDGDDECPFPALERLVVAITNRYCSDHAMAHSPFTPLLTGAPIGRSFVKVARDARPALVGAAGQPWDPAVPDPDEERDFILDADDQEPVSTAYARYLEKAREGGSGVGYNLQHWYDDEDLMEIFEDDEFMEEDEKDEKDEDEDEDEVRRE</sequence>
<comment type="caution">
    <text evidence="3">The sequence shown here is derived from an EMBL/GenBank/DDBJ whole genome shotgun (WGS) entry which is preliminary data.</text>
</comment>
<evidence type="ECO:0000313" key="3">
    <source>
        <dbReference type="EMBL" id="KAK3693379.1"/>
    </source>
</evidence>
<feature type="region of interest" description="Disordered" evidence="1">
    <location>
        <begin position="614"/>
        <end position="639"/>
    </location>
</feature>
<dbReference type="AlphaFoldDB" id="A0AAE0XH62"/>
<accession>A0AAE0XH62</accession>
<dbReference type="Pfam" id="PF20150">
    <property type="entry name" value="2EXR"/>
    <property type="match status" value="1"/>
</dbReference>
<dbReference type="Proteomes" id="UP001270362">
    <property type="component" value="Unassembled WGS sequence"/>
</dbReference>
<reference evidence="3" key="2">
    <citation type="submission" date="2023-06" db="EMBL/GenBank/DDBJ databases">
        <authorList>
            <consortium name="Lawrence Berkeley National Laboratory"/>
            <person name="Haridas S."/>
            <person name="Hensen N."/>
            <person name="Bonometti L."/>
            <person name="Westerberg I."/>
            <person name="Brannstrom I.O."/>
            <person name="Guillou S."/>
            <person name="Cros-Aarteil S."/>
            <person name="Calhoun S."/>
            <person name="Kuo A."/>
            <person name="Mondo S."/>
            <person name="Pangilinan J."/>
            <person name="Riley R."/>
            <person name="Labutti K."/>
            <person name="Andreopoulos B."/>
            <person name="Lipzen A."/>
            <person name="Chen C."/>
            <person name="Yanf M."/>
            <person name="Daum C."/>
            <person name="Ng V."/>
            <person name="Clum A."/>
            <person name="Steindorff A."/>
            <person name="Ohm R."/>
            <person name="Martin F."/>
            <person name="Silar P."/>
            <person name="Natvig D."/>
            <person name="Lalanne C."/>
            <person name="Gautier V."/>
            <person name="Ament-Velasquez S.L."/>
            <person name="Kruys A."/>
            <person name="Hutchinson M.I."/>
            <person name="Powell A.J."/>
            <person name="Barry K."/>
            <person name="Miller A.N."/>
            <person name="Grigoriev I.V."/>
            <person name="Debuchy R."/>
            <person name="Gladieux P."/>
            <person name="Thoren M.H."/>
            <person name="Johannesson H."/>
        </authorList>
    </citation>
    <scope>NUCLEOTIDE SEQUENCE</scope>
    <source>
        <strain evidence="3">CBS 314.62</strain>
    </source>
</reference>
<reference evidence="3" key="1">
    <citation type="journal article" date="2023" name="Mol. Phylogenet. Evol.">
        <title>Genome-scale phylogeny and comparative genomics of the fungal order Sordariales.</title>
        <authorList>
            <person name="Hensen N."/>
            <person name="Bonometti L."/>
            <person name="Westerberg I."/>
            <person name="Brannstrom I.O."/>
            <person name="Guillou S."/>
            <person name="Cros-Aarteil S."/>
            <person name="Calhoun S."/>
            <person name="Haridas S."/>
            <person name="Kuo A."/>
            <person name="Mondo S."/>
            <person name="Pangilinan J."/>
            <person name="Riley R."/>
            <person name="LaButti K."/>
            <person name="Andreopoulos B."/>
            <person name="Lipzen A."/>
            <person name="Chen C."/>
            <person name="Yan M."/>
            <person name="Daum C."/>
            <person name="Ng V."/>
            <person name="Clum A."/>
            <person name="Steindorff A."/>
            <person name="Ohm R.A."/>
            <person name="Martin F."/>
            <person name="Silar P."/>
            <person name="Natvig D.O."/>
            <person name="Lalanne C."/>
            <person name="Gautier V."/>
            <person name="Ament-Velasquez S.L."/>
            <person name="Kruys A."/>
            <person name="Hutchinson M.I."/>
            <person name="Powell A.J."/>
            <person name="Barry K."/>
            <person name="Miller A.N."/>
            <person name="Grigoriev I.V."/>
            <person name="Debuchy R."/>
            <person name="Gladieux P."/>
            <person name="Hiltunen Thoren M."/>
            <person name="Johannesson H."/>
        </authorList>
    </citation>
    <scope>NUCLEOTIDE SEQUENCE</scope>
    <source>
        <strain evidence="3">CBS 314.62</strain>
    </source>
</reference>
<gene>
    <name evidence="3" type="ORF">B0T22DRAFT_505093</name>
</gene>
<dbReference type="EMBL" id="JAULSO010000001">
    <property type="protein sequence ID" value="KAK3693379.1"/>
    <property type="molecule type" value="Genomic_DNA"/>
</dbReference>
<dbReference type="InterPro" id="IPR045518">
    <property type="entry name" value="2EXR"/>
</dbReference>
<feature type="domain" description="2EXR" evidence="2">
    <location>
        <begin position="238"/>
        <end position="323"/>
    </location>
</feature>
<feature type="non-terminal residue" evidence="3">
    <location>
        <position position="1"/>
    </location>
</feature>
<organism evidence="3 4">
    <name type="scientific">Podospora appendiculata</name>
    <dbReference type="NCBI Taxonomy" id="314037"/>
    <lineage>
        <taxon>Eukaryota</taxon>
        <taxon>Fungi</taxon>
        <taxon>Dikarya</taxon>
        <taxon>Ascomycota</taxon>
        <taxon>Pezizomycotina</taxon>
        <taxon>Sordariomycetes</taxon>
        <taxon>Sordariomycetidae</taxon>
        <taxon>Sordariales</taxon>
        <taxon>Podosporaceae</taxon>
        <taxon>Podospora</taxon>
    </lineage>
</organism>
<evidence type="ECO:0000259" key="2">
    <source>
        <dbReference type="Pfam" id="PF20150"/>
    </source>
</evidence>
<proteinExistence type="predicted"/>
<evidence type="ECO:0000256" key="1">
    <source>
        <dbReference type="SAM" id="MobiDB-lite"/>
    </source>
</evidence>
<name>A0AAE0XH62_9PEZI</name>
<keyword evidence="4" id="KW-1185">Reference proteome</keyword>